<keyword evidence="1" id="KW-0812">Transmembrane</keyword>
<sequence>MFEESSIVDTVFVVVFALVLVGIIATVVLQAVIFRRNHRVAKASGRDVFTLPTDLATSALNGDLFSGQRSIEERLAELDDLHRRGVISPEEHAAARTRVLTD</sequence>
<dbReference type="EMBL" id="BJZQ01000001">
    <property type="protein sequence ID" value="GEO88018.1"/>
    <property type="molecule type" value="Genomic_DNA"/>
</dbReference>
<organism evidence="2 3">
    <name type="scientific">Aeromicrobium flavum</name>
    <dbReference type="NCBI Taxonomy" id="416568"/>
    <lineage>
        <taxon>Bacteria</taxon>
        <taxon>Bacillati</taxon>
        <taxon>Actinomycetota</taxon>
        <taxon>Actinomycetes</taxon>
        <taxon>Propionibacteriales</taxon>
        <taxon>Nocardioidaceae</taxon>
        <taxon>Aeromicrobium</taxon>
    </lineage>
</organism>
<dbReference type="AlphaFoldDB" id="A0A512HRE7"/>
<comment type="caution">
    <text evidence="2">The sequence shown here is derived from an EMBL/GenBank/DDBJ whole genome shotgun (WGS) entry which is preliminary data.</text>
</comment>
<proteinExistence type="predicted"/>
<evidence type="ECO:0008006" key="4">
    <source>
        <dbReference type="Google" id="ProtNLM"/>
    </source>
</evidence>
<evidence type="ECO:0000313" key="2">
    <source>
        <dbReference type="EMBL" id="GEO88018.1"/>
    </source>
</evidence>
<name>A0A512HRE7_9ACTN</name>
<keyword evidence="1" id="KW-0472">Membrane</keyword>
<gene>
    <name evidence="2" type="ORF">AFL01nite_03450</name>
</gene>
<reference evidence="2 3" key="1">
    <citation type="submission" date="2019-07" db="EMBL/GenBank/DDBJ databases">
        <title>Whole genome shotgun sequence of Aeromicrobium flavum NBRC 107625.</title>
        <authorList>
            <person name="Hosoyama A."/>
            <person name="Uohara A."/>
            <person name="Ohji S."/>
            <person name="Ichikawa N."/>
        </authorList>
    </citation>
    <scope>NUCLEOTIDE SEQUENCE [LARGE SCALE GENOMIC DNA]</scope>
    <source>
        <strain evidence="2 3">NBRC 107625</strain>
    </source>
</reference>
<keyword evidence="1" id="KW-1133">Transmembrane helix</keyword>
<accession>A0A512HRE7</accession>
<protein>
    <recommendedName>
        <fullName evidence="4">SHOCT domain-containing protein</fullName>
    </recommendedName>
</protein>
<dbReference type="RefSeq" id="WP_186813770.1">
    <property type="nucleotide sequence ID" value="NZ_BAAAYQ010000001.1"/>
</dbReference>
<feature type="transmembrane region" description="Helical" evidence="1">
    <location>
        <begin position="12"/>
        <end position="34"/>
    </location>
</feature>
<dbReference type="Proteomes" id="UP000321769">
    <property type="component" value="Unassembled WGS sequence"/>
</dbReference>
<keyword evidence="3" id="KW-1185">Reference proteome</keyword>
<evidence type="ECO:0000313" key="3">
    <source>
        <dbReference type="Proteomes" id="UP000321769"/>
    </source>
</evidence>
<evidence type="ECO:0000256" key="1">
    <source>
        <dbReference type="SAM" id="Phobius"/>
    </source>
</evidence>